<keyword evidence="3" id="KW-1185">Reference proteome</keyword>
<dbReference type="AlphaFoldDB" id="A0A0R3PW91"/>
<evidence type="ECO:0000256" key="1">
    <source>
        <dbReference type="SAM" id="MobiDB-lite"/>
    </source>
</evidence>
<dbReference type="WBParaSite" id="ACOC_0001039001-mRNA-1">
    <property type="protein sequence ID" value="ACOC_0001039001-mRNA-1"/>
    <property type="gene ID" value="ACOC_0001039001"/>
</dbReference>
<feature type="compositionally biased region" description="Basic and acidic residues" evidence="1">
    <location>
        <begin position="107"/>
        <end position="116"/>
    </location>
</feature>
<evidence type="ECO:0000313" key="3">
    <source>
        <dbReference type="Proteomes" id="UP000267027"/>
    </source>
</evidence>
<dbReference type="OrthoDB" id="5876240at2759"/>
<evidence type="ECO:0000313" key="2">
    <source>
        <dbReference type="EMBL" id="VDM61976.1"/>
    </source>
</evidence>
<dbReference type="EMBL" id="UYYA01004463">
    <property type="protein sequence ID" value="VDM61976.1"/>
    <property type="molecule type" value="Genomic_DNA"/>
</dbReference>
<gene>
    <name evidence="2" type="ORF">ACOC_LOCUS10391</name>
</gene>
<feature type="region of interest" description="Disordered" evidence="1">
    <location>
        <begin position="1"/>
        <end position="21"/>
    </location>
</feature>
<dbReference type="STRING" id="334426.A0A0R3PW91"/>
<organism evidence="4">
    <name type="scientific">Angiostrongylus costaricensis</name>
    <name type="common">Nematode worm</name>
    <dbReference type="NCBI Taxonomy" id="334426"/>
    <lineage>
        <taxon>Eukaryota</taxon>
        <taxon>Metazoa</taxon>
        <taxon>Ecdysozoa</taxon>
        <taxon>Nematoda</taxon>
        <taxon>Chromadorea</taxon>
        <taxon>Rhabditida</taxon>
        <taxon>Rhabditina</taxon>
        <taxon>Rhabditomorpha</taxon>
        <taxon>Strongyloidea</taxon>
        <taxon>Metastrongylidae</taxon>
        <taxon>Angiostrongylus</taxon>
    </lineage>
</organism>
<proteinExistence type="predicted"/>
<dbReference type="Proteomes" id="UP000267027">
    <property type="component" value="Unassembled WGS sequence"/>
</dbReference>
<feature type="compositionally biased region" description="Acidic residues" evidence="1">
    <location>
        <begin position="1"/>
        <end position="15"/>
    </location>
</feature>
<protein>
    <submittedName>
        <fullName evidence="2 4">Uncharacterized protein</fullName>
    </submittedName>
</protein>
<name>A0A0R3PW91_ANGCS</name>
<accession>A0A0R3PW91</accession>
<feature type="region of interest" description="Disordered" evidence="1">
    <location>
        <begin position="85"/>
        <end position="116"/>
    </location>
</feature>
<evidence type="ECO:0000313" key="4">
    <source>
        <dbReference type="WBParaSite" id="ACOC_0001039001-mRNA-1"/>
    </source>
</evidence>
<reference evidence="2 3" key="2">
    <citation type="submission" date="2018-11" db="EMBL/GenBank/DDBJ databases">
        <authorList>
            <consortium name="Pathogen Informatics"/>
        </authorList>
    </citation>
    <scope>NUCLEOTIDE SEQUENCE [LARGE SCALE GENOMIC DNA]</scope>
    <source>
        <strain evidence="2 3">Costa Rica</strain>
    </source>
</reference>
<sequence length="192" mass="21048">METEVIILDSDDEDLPNSAPQANGSALASIAIVNSKPLDLGALGIGSLNVEDGVLSNNQSQRYYATRPAETRSQDVMSLIIKPNISTPNAQTGTVPQDSQRPNVRSSSERVRSEPQFREEYGIDAASLLGSTPITHRSEHSRLFPGQMQLQQLPESRVHNYNFEVSGEKSSESDRQLCPSLKFKLSVAFSFL</sequence>
<feature type="compositionally biased region" description="Polar residues" evidence="1">
    <location>
        <begin position="85"/>
        <end position="103"/>
    </location>
</feature>
<reference evidence="4" key="1">
    <citation type="submission" date="2017-02" db="UniProtKB">
        <authorList>
            <consortium name="WormBaseParasite"/>
        </authorList>
    </citation>
    <scope>IDENTIFICATION</scope>
</reference>